<organism evidence="3 4">
    <name type="scientific">Cellulomonas phragmiteti</name>
    <dbReference type="NCBI Taxonomy" id="478780"/>
    <lineage>
        <taxon>Bacteria</taxon>
        <taxon>Bacillati</taxon>
        <taxon>Actinomycetota</taxon>
        <taxon>Actinomycetes</taxon>
        <taxon>Micrococcales</taxon>
        <taxon>Cellulomonadaceae</taxon>
        <taxon>Cellulomonas</taxon>
    </lineage>
</organism>
<keyword evidence="4" id="KW-1185">Reference proteome</keyword>
<feature type="transmembrane region" description="Helical" evidence="2">
    <location>
        <begin position="54"/>
        <end position="77"/>
    </location>
</feature>
<dbReference type="RefSeq" id="WP_203670811.1">
    <property type="nucleotide sequence ID" value="NZ_BONP01000002.1"/>
</dbReference>
<accession>A0ABQ4DIB9</accession>
<name>A0ABQ4DIB9_9CELL</name>
<feature type="transmembrane region" description="Helical" evidence="2">
    <location>
        <begin position="114"/>
        <end position="136"/>
    </location>
</feature>
<keyword evidence="2" id="KW-0472">Membrane</keyword>
<comment type="caution">
    <text evidence="3">The sequence shown here is derived from an EMBL/GenBank/DDBJ whole genome shotgun (WGS) entry which is preliminary data.</text>
</comment>
<feature type="transmembrane region" description="Helical" evidence="2">
    <location>
        <begin position="180"/>
        <end position="199"/>
    </location>
</feature>
<keyword evidence="2" id="KW-1133">Transmembrane helix</keyword>
<reference evidence="3 4" key="1">
    <citation type="submission" date="2021-01" db="EMBL/GenBank/DDBJ databases">
        <title>Whole genome shotgun sequence of Cellulomonas phragmiteti NBRC 110785.</title>
        <authorList>
            <person name="Komaki H."/>
            <person name="Tamura T."/>
        </authorList>
    </citation>
    <scope>NUCLEOTIDE SEQUENCE [LARGE SCALE GENOMIC DNA]</scope>
    <source>
        <strain evidence="3 4">NBRC 110785</strain>
    </source>
</reference>
<feature type="transmembrane region" description="Helical" evidence="2">
    <location>
        <begin position="148"/>
        <end position="174"/>
    </location>
</feature>
<dbReference type="Proteomes" id="UP000614741">
    <property type="component" value="Unassembled WGS sequence"/>
</dbReference>
<evidence type="ECO:0000313" key="4">
    <source>
        <dbReference type="Proteomes" id="UP000614741"/>
    </source>
</evidence>
<dbReference type="EMBL" id="BONP01000002">
    <property type="protein sequence ID" value="GIG38752.1"/>
    <property type="molecule type" value="Genomic_DNA"/>
</dbReference>
<evidence type="ECO:0000256" key="2">
    <source>
        <dbReference type="SAM" id="Phobius"/>
    </source>
</evidence>
<feature type="region of interest" description="Disordered" evidence="1">
    <location>
        <begin position="210"/>
        <end position="229"/>
    </location>
</feature>
<sequence>MLLASATLFVAAAAQRWWPACPRGSFDSEECLRLQDHQFDYLVPSDPWTPVGNAAQYAGVAMLLLAGAAAVLPFLLMRTHWSRVPIAVVVAAAVAVPGAQTWASGVAGSAQPAWAGLAAGLVWGVGVPALLIAWMVTRGRPDRPRTVWTTALAGALIASTPVPAWLLGLMVAGYVSHDTAPWSEAGIAVPLVVAGVLVWKVSPRPRPEIADAHARPAADPVEVGAGRAR</sequence>
<proteinExistence type="predicted"/>
<keyword evidence="2" id="KW-0812">Transmembrane</keyword>
<protein>
    <recommendedName>
        <fullName evidence="5">DUF2029 domain-containing protein</fullName>
    </recommendedName>
</protein>
<feature type="transmembrane region" description="Helical" evidence="2">
    <location>
        <begin position="84"/>
        <end position="102"/>
    </location>
</feature>
<evidence type="ECO:0000256" key="1">
    <source>
        <dbReference type="SAM" id="MobiDB-lite"/>
    </source>
</evidence>
<evidence type="ECO:0000313" key="3">
    <source>
        <dbReference type="EMBL" id="GIG38752.1"/>
    </source>
</evidence>
<evidence type="ECO:0008006" key="5">
    <source>
        <dbReference type="Google" id="ProtNLM"/>
    </source>
</evidence>
<gene>
    <name evidence="3" type="ORF">Cph01nite_05140</name>
</gene>